<dbReference type="NCBIfam" id="NF004976">
    <property type="entry name" value="PRK06349.1"/>
    <property type="match status" value="1"/>
</dbReference>
<evidence type="ECO:0000256" key="8">
    <source>
        <dbReference type="ARBA" id="ARBA00023002"/>
    </source>
</evidence>
<dbReference type="UniPathway" id="UPA00051">
    <property type="reaction ID" value="UER00465"/>
</dbReference>
<evidence type="ECO:0000256" key="10">
    <source>
        <dbReference type="PIRSR" id="PIRSR036497-1"/>
    </source>
</evidence>
<evidence type="ECO:0000256" key="2">
    <source>
        <dbReference type="ARBA" id="ARBA00005062"/>
    </source>
</evidence>
<dbReference type="InterPro" id="IPR019811">
    <property type="entry name" value="HDH_CS"/>
</dbReference>
<evidence type="ECO:0000256" key="1">
    <source>
        <dbReference type="ARBA" id="ARBA00005056"/>
    </source>
</evidence>
<comment type="pathway">
    <text evidence="2">Amino-acid biosynthesis; L-methionine biosynthesis via de novo pathway; L-homoserine from L-aspartate: step 3/3.</text>
</comment>
<dbReference type="HOGENOM" id="CLU_009116_1_2_2"/>
<evidence type="ECO:0000256" key="7">
    <source>
        <dbReference type="ARBA" id="ARBA00022697"/>
    </source>
</evidence>
<feature type="domain" description="Homoserine dehydrogenase catalytic" evidence="12">
    <location>
        <begin position="132"/>
        <end position="310"/>
    </location>
</feature>
<dbReference type="InterPro" id="IPR001342">
    <property type="entry name" value="HDH_cat"/>
</dbReference>
<dbReference type="SUPFAM" id="SSF55347">
    <property type="entry name" value="Glyceraldehyde-3-phosphate dehydrogenase-like, C-terminal domain"/>
    <property type="match status" value="1"/>
</dbReference>
<evidence type="ECO:0000259" key="13">
    <source>
        <dbReference type="Pfam" id="PF03447"/>
    </source>
</evidence>
<keyword evidence="8" id="KW-0560">Oxidoreductase</keyword>
<feature type="domain" description="Aspartate/homoserine dehydrogenase NAD-binding" evidence="13">
    <location>
        <begin position="35"/>
        <end position="124"/>
    </location>
</feature>
<keyword evidence="6" id="KW-0028">Amino-acid biosynthesis</keyword>
<dbReference type="PROSITE" id="PS01042">
    <property type="entry name" value="HOMOSER_DHGENASE"/>
    <property type="match status" value="1"/>
</dbReference>
<comment type="similarity">
    <text evidence="3">Belongs to the homoserine dehydrogenase family.</text>
</comment>
<evidence type="ECO:0000256" key="11">
    <source>
        <dbReference type="PIRSR" id="PIRSR036497-2"/>
    </source>
</evidence>
<proteinExistence type="inferred from homology"/>
<dbReference type="EMBL" id="CP010070">
    <property type="protein sequence ID" value="AIZ57211.1"/>
    <property type="molecule type" value="Genomic_DNA"/>
</dbReference>
<dbReference type="InterPro" id="IPR022697">
    <property type="entry name" value="HDH_short"/>
</dbReference>
<dbReference type="GO" id="GO:0009086">
    <property type="term" value="P:methionine biosynthetic process"/>
    <property type="evidence" value="ECO:0007669"/>
    <property type="project" value="UniProtKB-KW"/>
</dbReference>
<dbReference type="PANTHER" id="PTHR43331">
    <property type="entry name" value="HOMOSERINE DEHYDROGENASE"/>
    <property type="match status" value="1"/>
</dbReference>
<dbReference type="FunFam" id="3.30.360.10:FF:000005">
    <property type="entry name" value="Homoserine dehydrogenase"/>
    <property type="match status" value="1"/>
</dbReference>
<dbReference type="Gene3D" id="3.40.50.720">
    <property type="entry name" value="NAD(P)-binding Rossmann-like Domain"/>
    <property type="match status" value="1"/>
</dbReference>
<dbReference type="Gene3D" id="3.30.360.10">
    <property type="entry name" value="Dihydrodipicolinate Reductase, domain 2"/>
    <property type="match status" value="1"/>
</dbReference>
<feature type="binding site" evidence="11">
    <location>
        <begin position="8"/>
        <end position="13"/>
    </location>
    <ligand>
        <name>NADP(+)</name>
        <dbReference type="ChEBI" id="CHEBI:58349"/>
    </ligand>
</feature>
<evidence type="ECO:0000256" key="9">
    <source>
        <dbReference type="ARBA" id="ARBA00023167"/>
    </source>
</evidence>
<accession>A0A0A7LI86</accession>
<dbReference type="PANTHER" id="PTHR43331:SF1">
    <property type="entry name" value="HOMOSERINE DEHYDROGENASE"/>
    <property type="match status" value="1"/>
</dbReference>
<dbReference type="UniPathway" id="UPA00050">
    <property type="reaction ID" value="UER00063"/>
</dbReference>
<dbReference type="GO" id="GO:0004412">
    <property type="term" value="F:homoserine dehydrogenase activity"/>
    <property type="evidence" value="ECO:0007669"/>
    <property type="project" value="UniProtKB-EC"/>
</dbReference>
<evidence type="ECO:0000313" key="15">
    <source>
        <dbReference type="Proteomes" id="UP000030787"/>
    </source>
</evidence>
<sequence length="323" mass="34533">MINIAIIGFGIVGSASYELAVKNAKLIRERVGDSVKVKKIVDILDFPNHPAPELLSKNFDDVMNDPTISIVIETIGGVRAAYEFTKRALAGGKSVVTSNKELVATHGVELTDLAKKNNVHYLFEASVGGGVPIIRPLKQCLAANEFEEIYGILNGTTNYILTMMREEGKSFEEALKEAQAKGYAENDPTADIEGYDTGRKIAILAWTVSGQLVPIEKIDRKGISNITVEDIKKAKAAGKVIKLIGRAKFTGGKVRCTVAPEVIPLNDPMAIADDVYNAIAVRGNFIGDVMFYGPGAGGAATASAVMGDVIEIARITAAHSKNK</sequence>
<keyword evidence="7" id="KW-0791">Threonine biosynthesis</keyword>
<evidence type="ECO:0000313" key="14">
    <source>
        <dbReference type="EMBL" id="AIZ57211.1"/>
    </source>
</evidence>
<feature type="binding site" evidence="11">
    <location>
        <position position="100"/>
    </location>
    <ligand>
        <name>NADPH</name>
        <dbReference type="ChEBI" id="CHEBI:57783"/>
    </ligand>
</feature>
<evidence type="ECO:0000256" key="4">
    <source>
        <dbReference type="ARBA" id="ARBA00013213"/>
    </source>
</evidence>
<evidence type="ECO:0000256" key="3">
    <source>
        <dbReference type="ARBA" id="ARBA00006753"/>
    </source>
</evidence>
<gene>
    <name evidence="14" type="ORF">Mpt1_c13500</name>
</gene>
<organism evidence="14 15">
    <name type="scientific">Candidatus Methanoplasma termitum</name>
    <dbReference type="NCBI Taxonomy" id="1577791"/>
    <lineage>
        <taxon>Archaea</taxon>
        <taxon>Methanobacteriati</taxon>
        <taxon>Thermoplasmatota</taxon>
        <taxon>Thermoplasmata</taxon>
        <taxon>Methanomassiliicoccales</taxon>
        <taxon>Methanomassiliicoccaceae</taxon>
        <taxon>Candidatus Methanoplasma</taxon>
    </lineage>
</organism>
<keyword evidence="9" id="KW-0486">Methionine biosynthesis</keyword>
<evidence type="ECO:0000259" key="12">
    <source>
        <dbReference type="Pfam" id="PF00742"/>
    </source>
</evidence>
<dbReference type="InterPro" id="IPR005106">
    <property type="entry name" value="Asp/hSer_DH_NAD-bd"/>
</dbReference>
<evidence type="ECO:0000256" key="5">
    <source>
        <dbReference type="ARBA" id="ARBA00013376"/>
    </source>
</evidence>
<dbReference type="GO" id="GO:0050661">
    <property type="term" value="F:NADP binding"/>
    <property type="evidence" value="ECO:0007669"/>
    <property type="project" value="InterPro"/>
</dbReference>
<dbReference type="KEGG" id="mear:Mpt1_c13500"/>
<protein>
    <recommendedName>
        <fullName evidence="5">Homoserine dehydrogenase</fullName>
        <ecNumber evidence="4">1.1.1.3</ecNumber>
    </recommendedName>
</protein>
<evidence type="ECO:0000256" key="6">
    <source>
        <dbReference type="ARBA" id="ARBA00022605"/>
    </source>
</evidence>
<keyword evidence="11" id="KW-0521">NADP</keyword>
<dbReference type="PIRSF" id="PIRSF036497">
    <property type="entry name" value="HDH_short"/>
    <property type="match status" value="1"/>
</dbReference>
<reference evidence="14 15" key="1">
    <citation type="journal article" date="2014" name="Appl. Environ. Microbiol.">
        <title>Comparative Genome Analysis of 'Candidatus Methanoplasma termitum' Indicates a New Mode of Energy Metabolism in the Seventh Order of Methanogens.</title>
        <authorList>
            <person name="Lang K."/>
            <person name="Schuldes J."/>
            <person name="Klingl A."/>
            <person name="Poehlein A."/>
            <person name="Daniel R."/>
            <person name="Brune A."/>
        </authorList>
    </citation>
    <scope>NUCLEOTIDE SEQUENCE [LARGE SCALE GENOMIC DNA]</scope>
    <source>
        <strain evidence="15">Mpt1</strain>
    </source>
</reference>
<dbReference type="InterPro" id="IPR036291">
    <property type="entry name" value="NAD(P)-bd_dom_sf"/>
</dbReference>
<dbReference type="STRING" id="1577791.Mpt1_c13500"/>
<name>A0A0A7LI86_9ARCH</name>
<feature type="active site" description="Proton donor" evidence="10">
    <location>
        <position position="200"/>
    </location>
</feature>
<dbReference type="EC" id="1.1.1.3" evidence="4"/>
<comment type="pathway">
    <text evidence="1">Amino-acid biosynthesis; L-threonine biosynthesis; L-threonine from L-aspartate: step 3/5.</text>
</comment>
<dbReference type="Proteomes" id="UP000030787">
    <property type="component" value="Chromosome"/>
</dbReference>
<dbReference type="SUPFAM" id="SSF51735">
    <property type="entry name" value="NAD(P)-binding Rossmann-fold domains"/>
    <property type="match status" value="1"/>
</dbReference>
<dbReference type="AlphaFoldDB" id="A0A0A7LI86"/>
<dbReference type="GO" id="GO:0009088">
    <property type="term" value="P:threonine biosynthetic process"/>
    <property type="evidence" value="ECO:0007669"/>
    <property type="project" value="UniProtKB-UniPathway"/>
</dbReference>
<dbReference type="Pfam" id="PF00742">
    <property type="entry name" value="Homoserine_dh"/>
    <property type="match status" value="1"/>
</dbReference>
<dbReference type="Pfam" id="PF03447">
    <property type="entry name" value="NAD_binding_3"/>
    <property type="match status" value="1"/>
</dbReference>
<keyword evidence="15" id="KW-1185">Reference proteome</keyword>
<feature type="binding site" evidence="11">
    <location>
        <position position="185"/>
    </location>
    <ligand>
        <name>L-homoserine</name>
        <dbReference type="ChEBI" id="CHEBI:57476"/>
    </ligand>
</feature>